<dbReference type="PANTHER" id="PTHR21054:SF2">
    <property type="entry name" value="MIP04191P"/>
    <property type="match status" value="1"/>
</dbReference>
<accession>A0A8H8U6W9</accession>
<dbReference type="InterPro" id="IPR021917">
    <property type="entry name" value="Unchr_Zn-peptidase-like"/>
</dbReference>
<proteinExistence type="predicted"/>
<dbReference type="EMBL" id="QGMI01000840">
    <property type="protein sequence ID" value="TVY36365.1"/>
    <property type="molecule type" value="Genomic_DNA"/>
</dbReference>
<name>A0A8H8U6W9_9HELO</name>
<evidence type="ECO:0000313" key="3">
    <source>
        <dbReference type="Proteomes" id="UP000443090"/>
    </source>
</evidence>
<dbReference type="InterPro" id="IPR036404">
    <property type="entry name" value="Jacalin-like_lectin_dom_sf"/>
</dbReference>
<sequence>MAPTNMAANIAFENISDGETVHQRCVLVTGQCISSHSDEDFLSITSQDEALSITFPVQNWPISNRHFKALVILSPGTNVLTFQHNHNGIVTGSVGLSLSYIPLLQTPPLHLAIMVAKDSPLTIDCPPHKRGGISSAHSDLDAAINKFRMTAYMWQALTAEDMRSKGLGRRSFRLEEEWNTETLSRDFLHALGNNMRSTAKIHLIRSDKTVAELRDANIAQQNKSARSDQELFKYFETALKAHGGPFASSARPVVAGLILDSAYSMEQDLILGHAALGCWNPDGVSLGMMGSHLAYSWPRFLEEVPACLMDTAIPGDTVGNDNGQCGSMWEACSIGQGAFLHEVGHAFGAPHTTGIMARGYAQDWPKNFLSKTAYCSHTSTEGAMVIDGETDNDARWDLSDALSFKVQSHFRLPTDQRLNREVLAAEPSVQVLCEEEEAEFLRLVISCPAQIVRLQFNGTTESAPTVAIPVSKVQFTLDELESRFDRSQPLTLGVLGMNGKSRIVGNVWKLFSQISFVRIPGSSVMLQKRSCISERYLRAKDDNLKSWDWAVMLQEKGTDGKLTPATMIDSRVGCLLDGAVVYFKDGHKTPCGPRWTPGGGNHAFGGHAAQKVKIPQGVDVVKVEVGHKGGLNGLRFHLSDGTAGGYLYKNNPSHVLEPAENEKIVGFYGRSDYRGGFCGIEEFGIITAPKDFELPEIVYNLPELQNTDGGTGTVSLLQDCCKGNCDDDESDGTADEMFDETDQEDEDEVMDE</sequence>
<evidence type="ECO:0000256" key="1">
    <source>
        <dbReference type="SAM" id="MobiDB-lite"/>
    </source>
</evidence>
<feature type="region of interest" description="Disordered" evidence="1">
    <location>
        <begin position="727"/>
        <end position="752"/>
    </location>
</feature>
<dbReference type="Gene3D" id="2.100.10.30">
    <property type="entry name" value="Jacalin-like lectin domain"/>
    <property type="match status" value="1"/>
</dbReference>
<gene>
    <name evidence="2" type="primary">YIL108W_0</name>
    <name evidence="2" type="ORF">LOCC1_G006843</name>
</gene>
<organism evidence="2 3">
    <name type="scientific">Lachnellula occidentalis</name>
    <dbReference type="NCBI Taxonomy" id="215460"/>
    <lineage>
        <taxon>Eukaryota</taxon>
        <taxon>Fungi</taxon>
        <taxon>Dikarya</taxon>
        <taxon>Ascomycota</taxon>
        <taxon>Pezizomycotina</taxon>
        <taxon>Leotiomycetes</taxon>
        <taxon>Helotiales</taxon>
        <taxon>Lachnaceae</taxon>
        <taxon>Lachnellula</taxon>
    </lineage>
</organism>
<dbReference type="InterPro" id="IPR053002">
    <property type="entry name" value="Metalloproteinase_M10B"/>
</dbReference>
<evidence type="ECO:0000313" key="2">
    <source>
        <dbReference type="EMBL" id="TVY36365.1"/>
    </source>
</evidence>
<dbReference type="Proteomes" id="UP000443090">
    <property type="component" value="Unassembled WGS sequence"/>
</dbReference>
<dbReference type="AlphaFoldDB" id="A0A8H8U6W9"/>
<dbReference type="GO" id="GO:0005737">
    <property type="term" value="C:cytoplasm"/>
    <property type="evidence" value="ECO:0007669"/>
    <property type="project" value="TreeGrafter"/>
</dbReference>
<keyword evidence="3" id="KW-1185">Reference proteome</keyword>
<dbReference type="OrthoDB" id="74460at2759"/>
<comment type="caution">
    <text evidence="2">The sequence shown here is derived from an EMBL/GenBank/DDBJ whole genome shotgun (WGS) entry which is preliminary data.</text>
</comment>
<reference evidence="2 3" key="1">
    <citation type="submission" date="2018-05" db="EMBL/GenBank/DDBJ databases">
        <title>Genome sequencing and assembly of the regulated plant pathogen Lachnellula willkommii and related sister species for the development of diagnostic species identification markers.</title>
        <authorList>
            <person name="Giroux E."/>
            <person name="Bilodeau G."/>
        </authorList>
    </citation>
    <scope>NUCLEOTIDE SEQUENCE [LARGE SCALE GENOMIC DNA]</scope>
    <source>
        <strain evidence="2 3">CBS 160.35</strain>
    </source>
</reference>
<protein>
    <submittedName>
        <fullName evidence="2">Putative zinc metalloproteinase</fullName>
    </submittedName>
</protein>
<dbReference type="PANTHER" id="PTHR21054">
    <property type="entry name" value="ZINC METALLOPROTEINASE-RELATED"/>
    <property type="match status" value="1"/>
</dbReference>
<dbReference type="Pfam" id="PF12044">
    <property type="entry name" value="Metallopep"/>
    <property type="match status" value="1"/>
</dbReference>